<dbReference type="Pfam" id="PF07927">
    <property type="entry name" value="HicA_toxin"/>
    <property type="match status" value="1"/>
</dbReference>
<keyword evidence="3" id="KW-0540">Nuclease</keyword>
<dbReference type="Gene3D" id="3.30.920.30">
    <property type="entry name" value="Hypothetical protein"/>
    <property type="match status" value="1"/>
</dbReference>
<evidence type="ECO:0000256" key="6">
    <source>
        <dbReference type="ARBA" id="ARBA00022884"/>
    </source>
</evidence>
<dbReference type="RefSeq" id="WP_171597595.1">
    <property type="nucleotide sequence ID" value="NZ_RZNH01000076.1"/>
</dbReference>
<dbReference type="SUPFAM" id="SSF54786">
    <property type="entry name" value="YcfA/nrd intein domain"/>
    <property type="match status" value="1"/>
</dbReference>
<proteinExistence type="inferred from homology"/>
<comment type="similarity">
    <text evidence="1">Belongs to the HicA mRNA interferase family.</text>
</comment>
<evidence type="ECO:0000256" key="2">
    <source>
        <dbReference type="ARBA" id="ARBA00022649"/>
    </source>
</evidence>
<keyword evidence="2" id="KW-1277">Toxin-antitoxin system</keyword>
<evidence type="ECO:0000256" key="3">
    <source>
        <dbReference type="ARBA" id="ARBA00022722"/>
    </source>
</evidence>
<accession>A0ABX1X2N8</accession>
<keyword evidence="6" id="KW-0694">RNA-binding</keyword>
<organism evidence="8 9">
    <name type="scientific">Marinifilum caeruleilacunae</name>
    <dbReference type="NCBI Taxonomy" id="2499076"/>
    <lineage>
        <taxon>Bacteria</taxon>
        <taxon>Pseudomonadati</taxon>
        <taxon>Bacteroidota</taxon>
        <taxon>Bacteroidia</taxon>
        <taxon>Marinilabiliales</taxon>
        <taxon>Marinifilaceae</taxon>
    </lineage>
</organism>
<evidence type="ECO:0000256" key="7">
    <source>
        <dbReference type="ARBA" id="ARBA00023016"/>
    </source>
</evidence>
<evidence type="ECO:0000313" key="8">
    <source>
        <dbReference type="EMBL" id="NOU62345.1"/>
    </source>
</evidence>
<keyword evidence="5" id="KW-0378">Hydrolase</keyword>
<dbReference type="Proteomes" id="UP000732105">
    <property type="component" value="Unassembled WGS sequence"/>
</dbReference>
<reference evidence="8 9" key="1">
    <citation type="submission" date="2018-12" db="EMBL/GenBank/DDBJ databases">
        <title>Marinifilum JC070 sp. nov., a marine bacterium isolated from Yongle Blue Hole in the South China Sea.</title>
        <authorList>
            <person name="Fu T."/>
        </authorList>
    </citation>
    <scope>NUCLEOTIDE SEQUENCE [LARGE SCALE GENOMIC DNA]</scope>
    <source>
        <strain evidence="8 9">JC070</strain>
    </source>
</reference>
<evidence type="ECO:0000256" key="5">
    <source>
        <dbReference type="ARBA" id="ARBA00022801"/>
    </source>
</evidence>
<dbReference type="InterPro" id="IPR038570">
    <property type="entry name" value="HicA_sf"/>
</dbReference>
<keyword evidence="7" id="KW-0346">Stress response</keyword>
<evidence type="ECO:0000313" key="9">
    <source>
        <dbReference type="Proteomes" id="UP000732105"/>
    </source>
</evidence>
<evidence type="ECO:0000256" key="1">
    <source>
        <dbReference type="ARBA" id="ARBA00006620"/>
    </source>
</evidence>
<sequence>MGQKEKLIKRLLSLPKDFTIQEMTTLLKRLGYKSFNKGATSGSRIAFVHEETKHVIRLHKPHPGNEIKVGALKSVVKSLKDLGYI</sequence>
<dbReference type="InterPro" id="IPR012933">
    <property type="entry name" value="HicA_mRNA_interferase"/>
</dbReference>
<gene>
    <name evidence="8" type="ORF">ELS83_21375</name>
</gene>
<comment type="caution">
    <text evidence="8">The sequence shown here is derived from an EMBL/GenBank/DDBJ whole genome shotgun (WGS) entry which is preliminary data.</text>
</comment>
<dbReference type="EMBL" id="RZNH01000076">
    <property type="protein sequence ID" value="NOU62345.1"/>
    <property type="molecule type" value="Genomic_DNA"/>
</dbReference>
<keyword evidence="4" id="KW-0255">Endonuclease</keyword>
<name>A0ABX1X2N8_9BACT</name>
<keyword evidence="9" id="KW-1185">Reference proteome</keyword>
<evidence type="ECO:0000256" key="4">
    <source>
        <dbReference type="ARBA" id="ARBA00022759"/>
    </source>
</evidence>
<protein>
    <submittedName>
        <fullName evidence="8">Type II toxin-antitoxin system HicA family toxin</fullName>
    </submittedName>
</protein>